<proteinExistence type="predicted"/>
<dbReference type="RefSeq" id="WP_142545248.1">
    <property type="nucleotide sequence ID" value="NZ_SADY01000006.1"/>
</dbReference>
<feature type="signal peptide" evidence="1">
    <location>
        <begin position="1"/>
        <end position="32"/>
    </location>
</feature>
<evidence type="ECO:0000256" key="1">
    <source>
        <dbReference type="SAM" id="SignalP"/>
    </source>
</evidence>
<comment type="caution">
    <text evidence="2">The sequence shown here is derived from an EMBL/GenBank/DDBJ whole genome shotgun (WGS) entry which is preliminary data.</text>
</comment>
<sequence>MKALLMLRSNKFCKVLFLMVLVFSLGVASVSAAVDEKMIYGPNEFYGLDQGGVTTKYFESDGKNIQVNAYASKDYSKDKGTYTITLLKFSDSIGKPVSQGSQSFTYHPDQPTYVGTWNGVGKGRYAVTIQREKSDTGTISGSLTVYAKY</sequence>
<evidence type="ECO:0000313" key="2">
    <source>
        <dbReference type="EMBL" id="TQR43384.1"/>
    </source>
</evidence>
<dbReference type="EMBL" id="SADY01000006">
    <property type="protein sequence ID" value="TQR43384.1"/>
    <property type="molecule type" value="Genomic_DNA"/>
</dbReference>
<evidence type="ECO:0000313" key="3">
    <source>
        <dbReference type="Proteomes" id="UP000316208"/>
    </source>
</evidence>
<gene>
    <name evidence="2" type="ORF">C7Y44_19700</name>
</gene>
<dbReference type="Proteomes" id="UP000316208">
    <property type="component" value="Unassembled WGS sequence"/>
</dbReference>
<protein>
    <submittedName>
        <fullName evidence="2">Uncharacterized protein</fullName>
    </submittedName>
</protein>
<keyword evidence="3" id="KW-1185">Reference proteome</keyword>
<keyword evidence="1" id="KW-0732">Signal</keyword>
<reference evidence="2 3" key="1">
    <citation type="submission" date="2018-03" db="EMBL/GenBank/DDBJ databases">
        <title>Aerobic endospore-forming bacteria genome sequencing and assembly.</title>
        <authorList>
            <person name="Cavalcante D.A."/>
            <person name="Driks A."/>
            <person name="Putonti C."/>
            <person name="De-Souza M.T."/>
        </authorList>
    </citation>
    <scope>NUCLEOTIDE SEQUENCE [LARGE SCALE GENOMIC DNA]</scope>
    <source>
        <strain evidence="2 3">SDF0028</strain>
    </source>
</reference>
<feature type="chain" id="PRO_5046564353" evidence="1">
    <location>
        <begin position="33"/>
        <end position="149"/>
    </location>
</feature>
<accession>A0ABY3ALH9</accession>
<name>A0ABY3ALH9_PAEPP</name>
<organism evidence="2 3">
    <name type="scientific">Paenibacillus popilliae</name>
    <name type="common">Bacillus popilliae</name>
    <dbReference type="NCBI Taxonomy" id="78057"/>
    <lineage>
        <taxon>Bacteria</taxon>
        <taxon>Bacillati</taxon>
        <taxon>Bacillota</taxon>
        <taxon>Bacilli</taxon>
        <taxon>Bacillales</taxon>
        <taxon>Paenibacillaceae</taxon>
        <taxon>Paenibacillus</taxon>
    </lineage>
</organism>